<dbReference type="GO" id="GO:0030154">
    <property type="term" value="P:cell differentiation"/>
    <property type="evidence" value="ECO:0007669"/>
    <property type="project" value="TreeGrafter"/>
</dbReference>
<dbReference type="Proteomes" id="UP000275078">
    <property type="component" value="Unassembled WGS sequence"/>
</dbReference>
<keyword evidence="10" id="KW-1185">Reference proteome</keyword>
<dbReference type="Pfam" id="PF00046">
    <property type="entry name" value="Homeodomain"/>
    <property type="match status" value="1"/>
</dbReference>
<feature type="DNA-binding region" description="Homeobox" evidence="5">
    <location>
        <begin position="33"/>
        <end position="92"/>
    </location>
</feature>
<evidence type="ECO:0000259" key="8">
    <source>
        <dbReference type="PROSITE" id="PS50071"/>
    </source>
</evidence>
<keyword evidence="2 5" id="KW-0238">DNA-binding</keyword>
<dbReference type="Pfam" id="PF24818">
    <property type="entry name" value="PH_TRF2_HOY1"/>
    <property type="match status" value="1"/>
</dbReference>
<feature type="region of interest" description="Disordered" evidence="7">
    <location>
        <begin position="1"/>
        <end position="41"/>
    </location>
</feature>
<evidence type="ECO:0000256" key="4">
    <source>
        <dbReference type="ARBA" id="ARBA00023242"/>
    </source>
</evidence>
<dbReference type="SMART" id="SM00389">
    <property type="entry name" value="HOX"/>
    <property type="match status" value="1"/>
</dbReference>
<sequence>MSNLTPTSTTPTSQSSGASRRPPRKSTLTQQQKNQKRQRATQDQLITLEAEFNKNPTPNANVRERIAEEINMTERSVQIWFQNRRAKIKLIAKKSIENGEDCSDIPESMRNYLAAQAAEQGKSLGALGMGYGALSPEPSSNQKVFVHHFNCRSLSIGSWRRVGQNSMDLIIFYSPKKQCMTYYIHNDSAGYKIEYPFSYIRSIELETIEGPNSQQNPAQKQGQIVIHLNQPPHFFMDSSNSGGFYPTGDFTADKQASQYLTHVLGGQHKTLATQLAKLTTLDTFMNRHQQQMSMGPPPIPQAINIFEFPNMAASAPVSPHIIRPASSNDIMPQPQFKLEPASGPRFHGHKRTRSRSVPVAIDFSQNPMPSFSFADDTNHLFAPAPQHALGNQLRIDTTATGFLDYRSYPLSATTASPSEYASPPMMSSSLQADMSNGLSTPYSMSWVSPVMDPVNGPSVSPLSMAHDDMMANSPPMSGDMNEPFSLEQDLFTQEENLLTEMYTKQLHFNSEPRIEDSEFDMQLMHSFQPMSTDLSPEPTAV</sequence>
<evidence type="ECO:0000256" key="5">
    <source>
        <dbReference type="PROSITE-ProRule" id="PRU00108"/>
    </source>
</evidence>
<feature type="domain" description="Homeobox" evidence="8">
    <location>
        <begin position="31"/>
        <end position="91"/>
    </location>
</feature>
<dbReference type="InterPro" id="IPR051000">
    <property type="entry name" value="Homeobox_DNA-bind_prot"/>
</dbReference>
<evidence type="ECO:0000256" key="7">
    <source>
        <dbReference type="SAM" id="MobiDB-lite"/>
    </source>
</evidence>
<dbReference type="STRING" id="1160509.A0A3N4I7J7"/>
<feature type="compositionally biased region" description="Low complexity" evidence="7">
    <location>
        <begin position="1"/>
        <end position="16"/>
    </location>
</feature>
<evidence type="ECO:0000256" key="1">
    <source>
        <dbReference type="ARBA" id="ARBA00004123"/>
    </source>
</evidence>
<dbReference type="CDD" id="cd00086">
    <property type="entry name" value="homeodomain"/>
    <property type="match status" value="1"/>
</dbReference>
<keyword evidence="3 5" id="KW-0371">Homeobox</keyword>
<dbReference type="GO" id="GO:0005634">
    <property type="term" value="C:nucleus"/>
    <property type="evidence" value="ECO:0007669"/>
    <property type="project" value="UniProtKB-SubCell"/>
</dbReference>
<dbReference type="PANTHER" id="PTHR24324:SF5">
    <property type="entry name" value="HEMATOPOIETICALLY-EXPRESSED HOMEOBOX PROTEIN HHEX"/>
    <property type="match status" value="1"/>
</dbReference>
<organism evidence="9 10">
    <name type="scientific">Ascobolus immersus RN42</name>
    <dbReference type="NCBI Taxonomy" id="1160509"/>
    <lineage>
        <taxon>Eukaryota</taxon>
        <taxon>Fungi</taxon>
        <taxon>Dikarya</taxon>
        <taxon>Ascomycota</taxon>
        <taxon>Pezizomycotina</taxon>
        <taxon>Pezizomycetes</taxon>
        <taxon>Pezizales</taxon>
        <taxon>Ascobolaceae</taxon>
        <taxon>Ascobolus</taxon>
    </lineage>
</organism>
<dbReference type="PANTHER" id="PTHR24324">
    <property type="entry name" value="HOMEOBOX PROTEIN HHEX"/>
    <property type="match status" value="1"/>
</dbReference>
<dbReference type="GO" id="GO:0000981">
    <property type="term" value="F:DNA-binding transcription factor activity, RNA polymerase II-specific"/>
    <property type="evidence" value="ECO:0007669"/>
    <property type="project" value="InterPro"/>
</dbReference>
<name>A0A3N4I7J7_ASCIM</name>
<keyword evidence="4 5" id="KW-0539">Nucleus</keyword>
<dbReference type="InterPro" id="IPR057939">
    <property type="entry name" value="TRF2_HOY1_PH"/>
</dbReference>
<protein>
    <submittedName>
        <fullName evidence="9">Homeobox-domain-containing protein</fullName>
    </submittedName>
</protein>
<dbReference type="OrthoDB" id="6159439at2759"/>
<evidence type="ECO:0000313" key="9">
    <source>
        <dbReference type="EMBL" id="RPA80678.1"/>
    </source>
</evidence>
<dbReference type="Gene3D" id="1.10.10.60">
    <property type="entry name" value="Homeodomain-like"/>
    <property type="match status" value="1"/>
</dbReference>
<proteinExistence type="predicted"/>
<dbReference type="AlphaFoldDB" id="A0A3N4I7J7"/>
<dbReference type="InterPro" id="IPR009057">
    <property type="entry name" value="Homeodomain-like_sf"/>
</dbReference>
<comment type="subcellular location">
    <subcellularLocation>
        <location evidence="1 5 6">Nucleus</location>
    </subcellularLocation>
</comment>
<dbReference type="PROSITE" id="PS50071">
    <property type="entry name" value="HOMEOBOX_2"/>
    <property type="match status" value="1"/>
</dbReference>
<dbReference type="InterPro" id="IPR017970">
    <property type="entry name" value="Homeobox_CS"/>
</dbReference>
<evidence type="ECO:0000256" key="3">
    <source>
        <dbReference type="ARBA" id="ARBA00023155"/>
    </source>
</evidence>
<dbReference type="SUPFAM" id="SSF46689">
    <property type="entry name" value="Homeodomain-like"/>
    <property type="match status" value="1"/>
</dbReference>
<evidence type="ECO:0000256" key="2">
    <source>
        <dbReference type="ARBA" id="ARBA00023125"/>
    </source>
</evidence>
<dbReference type="GO" id="GO:0000978">
    <property type="term" value="F:RNA polymerase II cis-regulatory region sequence-specific DNA binding"/>
    <property type="evidence" value="ECO:0007669"/>
    <property type="project" value="TreeGrafter"/>
</dbReference>
<reference evidence="9 10" key="1">
    <citation type="journal article" date="2018" name="Nat. Ecol. Evol.">
        <title>Pezizomycetes genomes reveal the molecular basis of ectomycorrhizal truffle lifestyle.</title>
        <authorList>
            <person name="Murat C."/>
            <person name="Payen T."/>
            <person name="Noel B."/>
            <person name="Kuo A."/>
            <person name="Morin E."/>
            <person name="Chen J."/>
            <person name="Kohler A."/>
            <person name="Krizsan K."/>
            <person name="Balestrini R."/>
            <person name="Da Silva C."/>
            <person name="Montanini B."/>
            <person name="Hainaut M."/>
            <person name="Levati E."/>
            <person name="Barry K.W."/>
            <person name="Belfiori B."/>
            <person name="Cichocki N."/>
            <person name="Clum A."/>
            <person name="Dockter R.B."/>
            <person name="Fauchery L."/>
            <person name="Guy J."/>
            <person name="Iotti M."/>
            <person name="Le Tacon F."/>
            <person name="Lindquist E.A."/>
            <person name="Lipzen A."/>
            <person name="Malagnac F."/>
            <person name="Mello A."/>
            <person name="Molinier V."/>
            <person name="Miyauchi S."/>
            <person name="Poulain J."/>
            <person name="Riccioni C."/>
            <person name="Rubini A."/>
            <person name="Sitrit Y."/>
            <person name="Splivallo R."/>
            <person name="Traeger S."/>
            <person name="Wang M."/>
            <person name="Zifcakova L."/>
            <person name="Wipf D."/>
            <person name="Zambonelli A."/>
            <person name="Paolocci F."/>
            <person name="Nowrousian M."/>
            <person name="Ottonello S."/>
            <person name="Baldrian P."/>
            <person name="Spatafora J.W."/>
            <person name="Henrissat B."/>
            <person name="Nagy L.G."/>
            <person name="Aury J.M."/>
            <person name="Wincker P."/>
            <person name="Grigoriev I.V."/>
            <person name="Bonfante P."/>
            <person name="Martin F.M."/>
        </authorList>
    </citation>
    <scope>NUCLEOTIDE SEQUENCE [LARGE SCALE GENOMIC DNA]</scope>
    <source>
        <strain evidence="9 10">RN42</strain>
    </source>
</reference>
<dbReference type="InterPro" id="IPR001356">
    <property type="entry name" value="HD"/>
</dbReference>
<dbReference type="PROSITE" id="PS00027">
    <property type="entry name" value="HOMEOBOX_1"/>
    <property type="match status" value="1"/>
</dbReference>
<accession>A0A3N4I7J7</accession>
<gene>
    <name evidence="9" type="ORF">BJ508DRAFT_209920</name>
</gene>
<dbReference type="EMBL" id="ML119685">
    <property type="protein sequence ID" value="RPA80678.1"/>
    <property type="molecule type" value="Genomic_DNA"/>
</dbReference>
<evidence type="ECO:0000256" key="6">
    <source>
        <dbReference type="RuleBase" id="RU000682"/>
    </source>
</evidence>
<evidence type="ECO:0000313" key="10">
    <source>
        <dbReference type="Proteomes" id="UP000275078"/>
    </source>
</evidence>